<dbReference type="RefSeq" id="WP_255904617.1">
    <property type="nucleotide sequence ID" value="NZ_JAFMZO010000004.1"/>
</dbReference>
<comment type="caution">
    <text evidence="2">The sequence shown here is derived from an EMBL/GenBank/DDBJ whole genome shotgun (WGS) entry which is preliminary data.</text>
</comment>
<protein>
    <submittedName>
        <fullName evidence="2">Uncharacterized protein</fullName>
    </submittedName>
</protein>
<proteinExistence type="predicted"/>
<evidence type="ECO:0000256" key="1">
    <source>
        <dbReference type="SAM" id="Phobius"/>
    </source>
</evidence>
<sequence length="169" mass="19985">MSNRSKKIFLALSVVVPFLIYCFYYYGMMVKNAPYKFSEFESFTFKYGLGDSLVNQYDSKTAQYQYVTDKDSLVKKKVKLSKDQLLYLHRKAAQLGFWNFPSEIVNSEETSRPNSPHYYIEFNYERKTKKVLFDLDFNGDPKLKDAVRHLIEELSSMINDAEDQTNQRR</sequence>
<keyword evidence="3" id="KW-1185">Reference proteome</keyword>
<gene>
    <name evidence="2" type="ORF">ACFSJU_16825</name>
</gene>
<evidence type="ECO:0000313" key="2">
    <source>
        <dbReference type="EMBL" id="MFD2164075.1"/>
    </source>
</evidence>
<accession>A0ABW4ZQ82</accession>
<name>A0ABW4ZQ82_9SPHI</name>
<keyword evidence="1" id="KW-0472">Membrane</keyword>
<keyword evidence="1" id="KW-0812">Transmembrane</keyword>
<organism evidence="2 3">
    <name type="scientific">Paradesertivirga mongoliensis</name>
    <dbReference type="NCBI Taxonomy" id="2100740"/>
    <lineage>
        <taxon>Bacteria</taxon>
        <taxon>Pseudomonadati</taxon>
        <taxon>Bacteroidota</taxon>
        <taxon>Sphingobacteriia</taxon>
        <taxon>Sphingobacteriales</taxon>
        <taxon>Sphingobacteriaceae</taxon>
        <taxon>Paradesertivirga</taxon>
    </lineage>
</organism>
<reference evidence="3" key="1">
    <citation type="journal article" date="2019" name="Int. J. Syst. Evol. Microbiol.">
        <title>The Global Catalogue of Microorganisms (GCM) 10K type strain sequencing project: providing services to taxonomists for standard genome sequencing and annotation.</title>
        <authorList>
            <consortium name="The Broad Institute Genomics Platform"/>
            <consortium name="The Broad Institute Genome Sequencing Center for Infectious Disease"/>
            <person name="Wu L."/>
            <person name="Ma J."/>
        </authorList>
    </citation>
    <scope>NUCLEOTIDE SEQUENCE [LARGE SCALE GENOMIC DNA]</scope>
    <source>
        <strain evidence="3">KCTC 42217</strain>
    </source>
</reference>
<feature type="transmembrane region" description="Helical" evidence="1">
    <location>
        <begin position="7"/>
        <end position="26"/>
    </location>
</feature>
<dbReference type="Proteomes" id="UP001597387">
    <property type="component" value="Unassembled WGS sequence"/>
</dbReference>
<dbReference type="EMBL" id="JBHUHZ010000003">
    <property type="protein sequence ID" value="MFD2164075.1"/>
    <property type="molecule type" value="Genomic_DNA"/>
</dbReference>
<keyword evidence="1" id="KW-1133">Transmembrane helix</keyword>
<evidence type="ECO:0000313" key="3">
    <source>
        <dbReference type="Proteomes" id="UP001597387"/>
    </source>
</evidence>